<comment type="catalytic activity">
    <reaction evidence="4 5">
        <text>L-glutaminyl-[peptide chain release factor] + S-adenosyl-L-methionine = N(5)-methyl-L-glutaminyl-[peptide chain release factor] + S-adenosyl-L-homocysteine + H(+)</text>
        <dbReference type="Rhea" id="RHEA:42896"/>
        <dbReference type="Rhea" id="RHEA-COMP:10271"/>
        <dbReference type="Rhea" id="RHEA-COMP:10272"/>
        <dbReference type="ChEBI" id="CHEBI:15378"/>
        <dbReference type="ChEBI" id="CHEBI:30011"/>
        <dbReference type="ChEBI" id="CHEBI:57856"/>
        <dbReference type="ChEBI" id="CHEBI:59789"/>
        <dbReference type="ChEBI" id="CHEBI:61891"/>
        <dbReference type="EC" id="2.1.1.297"/>
    </reaction>
</comment>
<feature type="domain" description="Release factor glutamine methyltransferase N-terminal" evidence="7">
    <location>
        <begin position="69"/>
        <end position="139"/>
    </location>
</feature>
<proteinExistence type="inferred from homology"/>
<keyword evidence="2 5" id="KW-0808">Transferase</keyword>
<dbReference type="InterPro" id="IPR029063">
    <property type="entry name" value="SAM-dependent_MTases_sf"/>
</dbReference>
<feature type="binding site" evidence="5">
    <location>
        <begin position="183"/>
        <end position="187"/>
    </location>
    <ligand>
        <name>S-adenosyl-L-methionine</name>
        <dbReference type="ChEBI" id="CHEBI:59789"/>
    </ligand>
</feature>
<dbReference type="InterPro" id="IPR004556">
    <property type="entry name" value="HemK-like"/>
</dbReference>
<dbReference type="CDD" id="cd02440">
    <property type="entry name" value="AdoMet_MTases"/>
    <property type="match status" value="1"/>
</dbReference>
<dbReference type="InterPro" id="IPR002052">
    <property type="entry name" value="DNA_methylase_N6_adenine_CS"/>
</dbReference>
<name>A0A6L5XCG8_9BACT</name>
<evidence type="ECO:0000256" key="4">
    <source>
        <dbReference type="ARBA" id="ARBA00048391"/>
    </source>
</evidence>
<dbReference type="InterPro" id="IPR007848">
    <property type="entry name" value="Small_mtfrase_dom"/>
</dbReference>
<dbReference type="Gene3D" id="1.10.8.10">
    <property type="entry name" value="DNA helicase RuvA subunit, C-terminal domain"/>
    <property type="match status" value="1"/>
</dbReference>
<evidence type="ECO:0000256" key="3">
    <source>
        <dbReference type="ARBA" id="ARBA00022691"/>
    </source>
</evidence>
<dbReference type="NCBIfam" id="TIGR00536">
    <property type="entry name" value="hemK_fam"/>
    <property type="match status" value="1"/>
</dbReference>
<dbReference type="InterPro" id="IPR040758">
    <property type="entry name" value="PrmC_N"/>
</dbReference>
<reference evidence="8 9" key="1">
    <citation type="submission" date="2019-08" db="EMBL/GenBank/DDBJ databases">
        <title>In-depth cultivation of the pig gut microbiome towards novel bacterial diversity and tailored functional studies.</title>
        <authorList>
            <person name="Wylensek D."/>
            <person name="Hitch T.C.A."/>
            <person name="Clavel T."/>
        </authorList>
    </citation>
    <scope>NUCLEOTIDE SEQUENCE [LARGE SCALE GENOMIC DNA]</scope>
    <source>
        <strain evidence="8 9">Oil-RF-744-WCA-WT-10</strain>
    </source>
</reference>
<dbReference type="Gene3D" id="3.40.50.150">
    <property type="entry name" value="Vaccinia Virus protein VP39"/>
    <property type="match status" value="1"/>
</dbReference>
<dbReference type="GO" id="GO:0003676">
    <property type="term" value="F:nucleic acid binding"/>
    <property type="evidence" value="ECO:0007669"/>
    <property type="project" value="InterPro"/>
</dbReference>
<keyword evidence="3 5" id="KW-0949">S-adenosyl-L-methionine</keyword>
<dbReference type="PANTHER" id="PTHR18895:SF74">
    <property type="entry name" value="MTRF1L RELEASE FACTOR GLUTAMINE METHYLTRANSFERASE"/>
    <property type="match status" value="1"/>
</dbReference>
<organism evidence="8 9">
    <name type="scientific">Sodaliphilus pleomorphus</name>
    <dbReference type="NCBI Taxonomy" id="2606626"/>
    <lineage>
        <taxon>Bacteria</taxon>
        <taxon>Pseudomonadati</taxon>
        <taxon>Bacteroidota</taxon>
        <taxon>Bacteroidia</taxon>
        <taxon>Bacteroidales</taxon>
        <taxon>Muribaculaceae</taxon>
        <taxon>Sodaliphilus</taxon>
    </lineage>
</organism>
<keyword evidence="1 5" id="KW-0489">Methyltransferase</keyword>
<feature type="binding site" evidence="5">
    <location>
        <position position="206"/>
    </location>
    <ligand>
        <name>S-adenosyl-L-methionine</name>
        <dbReference type="ChEBI" id="CHEBI:59789"/>
    </ligand>
</feature>
<evidence type="ECO:0000313" key="8">
    <source>
        <dbReference type="EMBL" id="MSS17307.1"/>
    </source>
</evidence>
<dbReference type="AlphaFoldDB" id="A0A6L5XCG8"/>
<comment type="caution">
    <text evidence="8">The sequence shown here is derived from an EMBL/GenBank/DDBJ whole genome shotgun (WGS) entry which is preliminary data.</text>
</comment>
<dbReference type="SUPFAM" id="SSF53335">
    <property type="entry name" value="S-adenosyl-L-methionine-dependent methyltransferases"/>
    <property type="match status" value="1"/>
</dbReference>
<dbReference type="EMBL" id="VULT01000007">
    <property type="protein sequence ID" value="MSS17307.1"/>
    <property type="molecule type" value="Genomic_DNA"/>
</dbReference>
<dbReference type="Pfam" id="PF17827">
    <property type="entry name" value="PrmC_N"/>
    <property type="match status" value="1"/>
</dbReference>
<dbReference type="InterPro" id="IPR050320">
    <property type="entry name" value="N5-glutamine_MTase"/>
</dbReference>
<dbReference type="Proteomes" id="UP000483362">
    <property type="component" value="Unassembled WGS sequence"/>
</dbReference>
<dbReference type="EC" id="2.1.1.297" evidence="5"/>
<sequence>MMSSMLKGGGVFTAVLVLFSRCKSSTAPVPGSRSKSGRPRRPFFTSLTPVAGSSELKFLTLCIMTTDEIVARMRARLKDTFEPQELNAVVNLVLGDVLHYSPVDVVLRGTFEQDDVLAGRIEAITTRLLKHEPLQYILGHARFHGHEFKVTEATLIPRPETELLVDMIVDQNPASDLNVIDLGTGSGCIAVSLARALKYAHVTAVDNSAAALQVAQGNARSLHTRVDFRQQDMLNMPPEPMAWDIVVSNPPYVCQSEKAAIAPNVLDYEPASALFVPDDDPLLFYRAIARYAAASLKPGGKLYLEINQRFGRQVQQLLHDAGLHDAAVARDQYGRWRYAWATM</sequence>
<protein>
    <recommendedName>
        <fullName evidence="5">Release factor glutamine methyltransferase</fullName>
        <shortName evidence="5">RF MTase</shortName>
        <ecNumber evidence="5">2.1.1.297</ecNumber>
    </recommendedName>
    <alternativeName>
        <fullName evidence="5">N5-glutamine methyltransferase PrmC</fullName>
    </alternativeName>
    <alternativeName>
        <fullName evidence="5">Protein-(glutamine-N5) MTase PrmC</fullName>
    </alternativeName>
    <alternativeName>
        <fullName evidence="5">Protein-glutamine N-methyltransferase PrmC</fullName>
    </alternativeName>
</protein>
<dbReference type="GO" id="GO:0032259">
    <property type="term" value="P:methylation"/>
    <property type="evidence" value="ECO:0007669"/>
    <property type="project" value="UniProtKB-KW"/>
</dbReference>
<evidence type="ECO:0000256" key="1">
    <source>
        <dbReference type="ARBA" id="ARBA00022603"/>
    </source>
</evidence>
<evidence type="ECO:0000259" key="6">
    <source>
        <dbReference type="Pfam" id="PF05175"/>
    </source>
</evidence>
<dbReference type="PANTHER" id="PTHR18895">
    <property type="entry name" value="HEMK METHYLTRANSFERASE"/>
    <property type="match status" value="1"/>
</dbReference>
<dbReference type="InterPro" id="IPR019874">
    <property type="entry name" value="RF_methyltr_PrmC"/>
</dbReference>
<evidence type="ECO:0000256" key="2">
    <source>
        <dbReference type="ARBA" id="ARBA00022679"/>
    </source>
</evidence>
<evidence type="ECO:0000256" key="5">
    <source>
        <dbReference type="HAMAP-Rule" id="MF_02126"/>
    </source>
</evidence>
<dbReference type="Pfam" id="PF05175">
    <property type="entry name" value="MTS"/>
    <property type="match status" value="1"/>
</dbReference>
<dbReference type="GO" id="GO:0102559">
    <property type="term" value="F:peptide chain release factor N(5)-glutamine methyltransferase activity"/>
    <property type="evidence" value="ECO:0007669"/>
    <property type="project" value="UniProtKB-EC"/>
</dbReference>
<evidence type="ECO:0000313" key="9">
    <source>
        <dbReference type="Proteomes" id="UP000483362"/>
    </source>
</evidence>
<keyword evidence="9" id="KW-1185">Reference proteome</keyword>
<comment type="caution">
    <text evidence="5">Lacks conserved residue(s) required for the propagation of feature annotation.</text>
</comment>
<feature type="binding site" evidence="5">
    <location>
        <position position="249"/>
    </location>
    <ligand>
        <name>S-adenosyl-L-methionine</name>
        <dbReference type="ChEBI" id="CHEBI:59789"/>
    </ligand>
</feature>
<evidence type="ECO:0000259" key="7">
    <source>
        <dbReference type="Pfam" id="PF17827"/>
    </source>
</evidence>
<dbReference type="NCBIfam" id="TIGR03534">
    <property type="entry name" value="RF_mod_PrmC"/>
    <property type="match status" value="1"/>
</dbReference>
<comment type="function">
    <text evidence="5">Methylates the class 1 translation termination release factors RF1/PrfA and RF2/PrfB on the glutamine residue of the universally conserved GGQ motif.</text>
</comment>
<dbReference type="PROSITE" id="PS00092">
    <property type="entry name" value="N6_MTASE"/>
    <property type="match status" value="1"/>
</dbReference>
<accession>A0A6L5XCG8</accession>
<gene>
    <name evidence="5 8" type="primary">prmC</name>
    <name evidence="8" type="ORF">FYJ29_05950</name>
</gene>
<comment type="similarity">
    <text evidence="5">Belongs to the protein N5-glutamine methyltransferase family. PrmC subfamily.</text>
</comment>
<feature type="domain" description="Methyltransferase small" evidence="6">
    <location>
        <begin position="161"/>
        <end position="259"/>
    </location>
</feature>
<dbReference type="HAMAP" id="MF_02126">
    <property type="entry name" value="RF_methyltr_PrmC"/>
    <property type="match status" value="1"/>
</dbReference>
<feature type="binding site" evidence="5">
    <location>
        <begin position="249"/>
        <end position="252"/>
    </location>
    <ligand>
        <name>substrate</name>
    </ligand>
</feature>